<dbReference type="GeneID" id="7270579"/>
<keyword evidence="7 10" id="KW-0315">Glutamine amidotransferase</keyword>
<accession>B8GEA2</accession>
<evidence type="ECO:0000256" key="9">
    <source>
        <dbReference type="ARBA" id="ARBA00048816"/>
    </source>
</evidence>
<dbReference type="HAMAP" id="MF_01209">
    <property type="entry name" value="CPSase_S_chain"/>
    <property type="match status" value="1"/>
</dbReference>
<feature type="binding site" evidence="10">
    <location>
        <position position="220"/>
    </location>
    <ligand>
        <name>L-glutamine</name>
        <dbReference type="ChEBI" id="CHEBI:58359"/>
    </ligand>
</feature>
<keyword evidence="5 10" id="KW-0547">Nucleotide-binding</keyword>
<dbReference type="PROSITE" id="PS51273">
    <property type="entry name" value="GATASE_TYPE_1"/>
    <property type="match status" value="1"/>
</dbReference>
<feature type="binding site" evidence="10">
    <location>
        <position position="288"/>
    </location>
    <ligand>
        <name>L-glutamine</name>
        <dbReference type="ChEBI" id="CHEBI:58359"/>
    </ligand>
</feature>
<evidence type="ECO:0000256" key="5">
    <source>
        <dbReference type="ARBA" id="ARBA00022741"/>
    </source>
</evidence>
<dbReference type="SUPFAM" id="SSF52021">
    <property type="entry name" value="Carbamoyl phosphate synthetase, small subunit N-terminal domain"/>
    <property type="match status" value="1"/>
</dbReference>
<comment type="pathway">
    <text evidence="10">Pyrimidine metabolism; UMP biosynthesis via de novo pathway; (S)-dihydroorotate from bicarbonate: step 1/3.</text>
</comment>
<dbReference type="InterPro" id="IPR006274">
    <property type="entry name" value="CarbamoylP_synth_ssu"/>
</dbReference>
<evidence type="ECO:0000256" key="10">
    <source>
        <dbReference type="HAMAP-Rule" id="MF_01209"/>
    </source>
</evidence>
<evidence type="ECO:0000259" key="11">
    <source>
        <dbReference type="SMART" id="SM01097"/>
    </source>
</evidence>
<keyword evidence="10" id="KW-0028">Amino-acid biosynthesis</keyword>
<keyword evidence="3 10" id="KW-0055">Arginine biosynthesis</keyword>
<comment type="catalytic activity">
    <reaction evidence="9 10">
        <text>hydrogencarbonate + L-glutamine + 2 ATP + H2O = carbamoyl phosphate + L-glutamate + 2 ADP + phosphate + 2 H(+)</text>
        <dbReference type="Rhea" id="RHEA:18633"/>
        <dbReference type="ChEBI" id="CHEBI:15377"/>
        <dbReference type="ChEBI" id="CHEBI:15378"/>
        <dbReference type="ChEBI" id="CHEBI:17544"/>
        <dbReference type="ChEBI" id="CHEBI:29985"/>
        <dbReference type="ChEBI" id="CHEBI:30616"/>
        <dbReference type="ChEBI" id="CHEBI:43474"/>
        <dbReference type="ChEBI" id="CHEBI:58228"/>
        <dbReference type="ChEBI" id="CHEBI:58359"/>
        <dbReference type="ChEBI" id="CHEBI:456216"/>
        <dbReference type="EC" id="6.3.5.5"/>
    </reaction>
</comment>
<dbReference type="InterPro" id="IPR029062">
    <property type="entry name" value="Class_I_gatase-like"/>
</dbReference>
<dbReference type="GO" id="GO:0004088">
    <property type="term" value="F:carbamoyl-phosphate synthase (glutamine-hydrolyzing) activity"/>
    <property type="evidence" value="ECO:0007669"/>
    <property type="project" value="UniProtKB-UniRule"/>
</dbReference>
<dbReference type="Proteomes" id="UP000002457">
    <property type="component" value="Chromosome"/>
</dbReference>
<keyword evidence="6 10" id="KW-0067">ATP-binding</keyword>
<dbReference type="GO" id="GO:0044205">
    <property type="term" value="P:'de novo' UMP biosynthetic process"/>
    <property type="evidence" value="ECO:0007669"/>
    <property type="project" value="UniProtKB-UniRule"/>
</dbReference>
<gene>
    <name evidence="10" type="primary">carA</name>
    <name evidence="12" type="ordered locus">Mpal_2318</name>
</gene>
<keyword evidence="13" id="KW-1185">Reference proteome</keyword>
<dbReference type="KEGG" id="mpl:Mpal_2318"/>
<evidence type="ECO:0000256" key="8">
    <source>
        <dbReference type="ARBA" id="ARBA00022975"/>
    </source>
</evidence>
<evidence type="ECO:0000313" key="12">
    <source>
        <dbReference type="EMBL" id="ACL17603.1"/>
    </source>
</evidence>
<dbReference type="NCBIfam" id="NF009475">
    <property type="entry name" value="PRK12838.1"/>
    <property type="match status" value="1"/>
</dbReference>
<dbReference type="STRING" id="521011.Mpal_2318"/>
<dbReference type="EC" id="6.3.5.5" evidence="10"/>
<comment type="catalytic activity">
    <reaction evidence="10">
        <text>L-glutamine + H2O = L-glutamate + NH4(+)</text>
        <dbReference type="Rhea" id="RHEA:15889"/>
        <dbReference type="ChEBI" id="CHEBI:15377"/>
        <dbReference type="ChEBI" id="CHEBI:28938"/>
        <dbReference type="ChEBI" id="CHEBI:29985"/>
        <dbReference type="ChEBI" id="CHEBI:58359"/>
    </reaction>
</comment>
<feature type="binding site" evidence="10">
    <location>
        <position position="289"/>
    </location>
    <ligand>
        <name>L-glutamine</name>
        <dbReference type="ChEBI" id="CHEBI:58359"/>
    </ligand>
</feature>
<sequence length="351" mass="38036">MKAVLGLEDGTYVVGEGFGAEGTCAGELVFSTQMTGYMEALTDASYAGQILMFTFPQIGNYGVDEKNFQSPAVQTLGCVTQEICDKPATGQSLKRYYEEHGLFGIEGVDTRALTIITRQHGTLRAALIVGSGDHEHAIALARAVPPISNQALIPRVSCKEAYRVPGPGRKIAVIDLGIKRHMVISLNKRGADLGIFPYNTTAEEIEAFEPDALLISNGPGDPMQARDAIKTVSYLIGTMPVFGICMGNQVTALALGAETHKLKFGHRGTNQPVRYLDGRIFITTQNHGFVVDQESLPEGCTCSYTNLNDGTLEGFESSDLEISCVQFHPEAHGGPRDTESHFFDMIMRRIA</sequence>
<dbReference type="GO" id="GO:0006207">
    <property type="term" value="P:'de novo' pyrimidine nucleobase biosynthetic process"/>
    <property type="evidence" value="ECO:0007669"/>
    <property type="project" value="InterPro"/>
</dbReference>
<dbReference type="SMART" id="SM01097">
    <property type="entry name" value="CPSase_sm_chain"/>
    <property type="match status" value="1"/>
</dbReference>
<evidence type="ECO:0000256" key="4">
    <source>
        <dbReference type="ARBA" id="ARBA00022598"/>
    </source>
</evidence>
<feature type="binding site" evidence="10">
    <location>
        <position position="45"/>
    </location>
    <ligand>
        <name>L-glutamine</name>
        <dbReference type="ChEBI" id="CHEBI:58359"/>
    </ligand>
</feature>
<dbReference type="InterPro" id="IPR017926">
    <property type="entry name" value="GATASE"/>
</dbReference>
<evidence type="ECO:0000256" key="1">
    <source>
        <dbReference type="ARBA" id="ARBA00005077"/>
    </source>
</evidence>
<feature type="active site" evidence="10">
    <location>
        <position position="328"/>
    </location>
</feature>
<reference evidence="12 13" key="1">
    <citation type="journal article" date="2015" name="Genome Announc.">
        <title>Complete Genome Sequence of Methanosphaerula palustris E1-9CT, a Hydrogenotrophic Methanogen Isolated from a Minerotrophic Fen Peatland.</title>
        <authorList>
            <person name="Cadillo-Quiroz H."/>
            <person name="Browne P."/>
            <person name="Kyrpides N."/>
            <person name="Woyke T."/>
            <person name="Goodwin L."/>
            <person name="Detter C."/>
            <person name="Yavitt J.B."/>
            <person name="Zinder S.H."/>
        </authorList>
    </citation>
    <scope>NUCLEOTIDE SEQUENCE [LARGE SCALE GENOMIC DNA]</scope>
    <source>
        <strain evidence="13">ATCC BAA-1556 / DSM 19958 / E1-9c</strain>
    </source>
</reference>
<dbReference type="UniPathway" id="UPA00070">
    <property type="reaction ID" value="UER00115"/>
</dbReference>
<dbReference type="Pfam" id="PF00988">
    <property type="entry name" value="CPSase_sm_chain"/>
    <property type="match status" value="1"/>
</dbReference>
<dbReference type="InterPro" id="IPR036480">
    <property type="entry name" value="CarbP_synth_ssu_N_sf"/>
</dbReference>
<dbReference type="GO" id="GO:0004359">
    <property type="term" value="F:glutaminase activity"/>
    <property type="evidence" value="ECO:0007669"/>
    <property type="project" value="RHEA"/>
</dbReference>
<evidence type="ECO:0000256" key="3">
    <source>
        <dbReference type="ARBA" id="ARBA00022571"/>
    </source>
</evidence>
<dbReference type="GO" id="GO:0006526">
    <property type="term" value="P:L-arginine biosynthetic process"/>
    <property type="evidence" value="ECO:0007669"/>
    <property type="project" value="UniProtKB-UniRule"/>
</dbReference>
<evidence type="ECO:0000256" key="6">
    <source>
        <dbReference type="ARBA" id="ARBA00022840"/>
    </source>
</evidence>
<feature type="active site" description="Nucleophile" evidence="10">
    <location>
        <position position="245"/>
    </location>
</feature>
<dbReference type="NCBIfam" id="TIGR01368">
    <property type="entry name" value="CPSaseIIsmall"/>
    <property type="match status" value="1"/>
</dbReference>
<evidence type="ECO:0000256" key="7">
    <source>
        <dbReference type="ARBA" id="ARBA00022962"/>
    </source>
</evidence>
<dbReference type="Gene3D" id="3.50.30.20">
    <property type="entry name" value="Carbamoyl-phosphate synthase small subunit, N-terminal domain"/>
    <property type="match status" value="1"/>
</dbReference>
<dbReference type="EMBL" id="CP001338">
    <property type="protein sequence ID" value="ACL17603.1"/>
    <property type="molecule type" value="Genomic_DNA"/>
</dbReference>
<comment type="similarity">
    <text evidence="2 10">Belongs to the CarA family.</text>
</comment>
<feature type="binding site" evidence="10">
    <location>
        <position position="246"/>
    </location>
    <ligand>
        <name>L-glutamine</name>
        <dbReference type="ChEBI" id="CHEBI:58359"/>
    </ligand>
</feature>
<feature type="binding site" evidence="10">
    <location>
        <position position="218"/>
    </location>
    <ligand>
        <name>L-glutamine</name>
        <dbReference type="ChEBI" id="CHEBI:58359"/>
    </ligand>
</feature>
<evidence type="ECO:0000313" key="13">
    <source>
        <dbReference type="Proteomes" id="UP000002457"/>
    </source>
</evidence>
<dbReference type="OrthoDB" id="7675at2157"/>
<feature type="domain" description="Carbamoyl-phosphate synthase small subunit N-terminal" evidence="11">
    <location>
        <begin position="1"/>
        <end position="128"/>
    </location>
</feature>
<dbReference type="UniPathway" id="UPA00068">
    <property type="reaction ID" value="UER00171"/>
</dbReference>
<keyword evidence="4 10" id="KW-0436">Ligase</keyword>
<comment type="function">
    <text evidence="10">Small subunit of the glutamine-dependent carbamoyl phosphate synthetase (CPSase). CPSase catalyzes the formation of carbamoyl phosphate from the ammonia moiety of glutamine, carbonate, and phosphate donated by ATP, constituting the first step of 2 biosynthetic pathways, one leading to arginine and/or urea and the other to pyrimidine nucleotides. The small subunit (glutamine amidotransferase) binds and cleaves glutamine to supply the large subunit with the substrate ammonia.</text>
</comment>
<dbReference type="Gene3D" id="3.40.50.880">
    <property type="match status" value="1"/>
</dbReference>
<keyword evidence="8 10" id="KW-0665">Pyrimidine biosynthesis</keyword>
<dbReference type="HOGENOM" id="CLU_035901_2_1_2"/>
<dbReference type="eggNOG" id="arCOG00064">
    <property type="taxonomic scope" value="Archaea"/>
</dbReference>
<dbReference type="AlphaFoldDB" id="B8GEA2"/>
<feature type="active site" evidence="10">
    <location>
        <position position="330"/>
    </location>
</feature>
<dbReference type="PRINTS" id="PR00099">
    <property type="entry name" value="CPSGATASE"/>
</dbReference>
<name>B8GEA2_METPE</name>
<dbReference type="PANTHER" id="PTHR43418:SF7">
    <property type="entry name" value="CARBAMOYL-PHOSPHATE SYNTHASE SMALL CHAIN"/>
    <property type="match status" value="1"/>
</dbReference>
<comment type="pathway">
    <text evidence="1 10">Amino-acid biosynthesis; L-arginine biosynthesis; carbamoyl phosphate from bicarbonate: step 1/1.</text>
</comment>
<proteinExistence type="inferred from homology"/>
<protein>
    <recommendedName>
        <fullName evidence="10">Carbamoyl phosphate synthase small chain</fullName>
        <ecNumber evidence="10">6.3.5.5</ecNumber>
    </recommendedName>
    <alternativeName>
        <fullName evidence="10">Carbamoyl phosphate synthetase glutamine chain</fullName>
    </alternativeName>
</protein>
<feature type="region of interest" description="CPSase" evidence="10">
    <location>
        <begin position="1"/>
        <end position="169"/>
    </location>
</feature>
<dbReference type="RefSeq" id="WP_012618922.1">
    <property type="nucleotide sequence ID" value="NC_011832.1"/>
</dbReference>
<dbReference type="Pfam" id="PF00117">
    <property type="entry name" value="GATase"/>
    <property type="match status" value="1"/>
</dbReference>
<dbReference type="InterPro" id="IPR050472">
    <property type="entry name" value="Anth_synth/Amidotransfase"/>
</dbReference>
<dbReference type="InterPro" id="IPR035686">
    <property type="entry name" value="CPSase_GATase1"/>
</dbReference>
<dbReference type="PANTHER" id="PTHR43418">
    <property type="entry name" value="MULTIFUNCTIONAL TRYPTOPHAN BIOSYNTHESIS PROTEIN-RELATED"/>
    <property type="match status" value="1"/>
</dbReference>
<dbReference type="PRINTS" id="PR00097">
    <property type="entry name" value="ANTSNTHASEII"/>
</dbReference>
<evidence type="ECO:0000256" key="2">
    <source>
        <dbReference type="ARBA" id="ARBA00007800"/>
    </source>
</evidence>
<organism evidence="12 13">
    <name type="scientific">Methanosphaerula palustris (strain ATCC BAA-1556 / DSM 19958 / E1-9c)</name>
    <dbReference type="NCBI Taxonomy" id="521011"/>
    <lineage>
        <taxon>Archaea</taxon>
        <taxon>Methanobacteriati</taxon>
        <taxon>Methanobacteriota</taxon>
        <taxon>Stenosarchaea group</taxon>
        <taxon>Methanomicrobia</taxon>
        <taxon>Methanomicrobiales</taxon>
        <taxon>Methanoregulaceae</taxon>
        <taxon>Methanosphaerula</taxon>
    </lineage>
</organism>
<dbReference type="CDD" id="cd01744">
    <property type="entry name" value="GATase1_CPSase"/>
    <property type="match status" value="1"/>
</dbReference>
<feature type="binding site" evidence="10">
    <location>
        <position position="286"/>
    </location>
    <ligand>
        <name>L-glutamine</name>
        <dbReference type="ChEBI" id="CHEBI:58359"/>
    </ligand>
</feature>
<dbReference type="SUPFAM" id="SSF52317">
    <property type="entry name" value="Class I glutamine amidotransferase-like"/>
    <property type="match status" value="1"/>
</dbReference>
<dbReference type="PRINTS" id="PR00096">
    <property type="entry name" value="GATASE"/>
</dbReference>
<comment type="subunit">
    <text evidence="10">Composed of two chains; the small (or glutamine) chain promotes the hydrolysis of glutamine to ammonia, which is used by the large (or ammonia) chain to synthesize carbamoyl phosphate. Tetramer of heterodimers (alpha,beta)4.</text>
</comment>
<feature type="binding site" evidence="10">
    <location>
        <position position="249"/>
    </location>
    <ligand>
        <name>L-glutamine</name>
        <dbReference type="ChEBI" id="CHEBI:58359"/>
    </ligand>
</feature>
<dbReference type="InterPro" id="IPR002474">
    <property type="entry name" value="CarbamoylP_synth_ssu_N"/>
</dbReference>
<dbReference type="GO" id="GO:0006541">
    <property type="term" value="P:glutamine metabolic process"/>
    <property type="evidence" value="ECO:0007669"/>
    <property type="project" value="InterPro"/>
</dbReference>
<dbReference type="GO" id="GO:0005524">
    <property type="term" value="F:ATP binding"/>
    <property type="evidence" value="ECO:0007669"/>
    <property type="project" value="UniProtKB-UniRule"/>
</dbReference>